<dbReference type="OrthoDB" id="1924968at2759"/>
<dbReference type="Gene3D" id="3.90.550.10">
    <property type="entry name" value="Spore Coat Polysaccharide Biosynthesis Protein SpsA, Chain A"/>
    <property type="match status" value="1"/>
</dbReference>
<reference evidence="5 6" key="1">
    <citation type="journal article" date="2018" name="Nat. Ecol. Evol.">
        <title>Genomic signatures of mitonuclear coevolution across populations of Tigriopus californicus.</title>
        <authorList>
            <person name="Barreto F.S."/>
            <person name="Watson E.T."/>
            <person name="Lima T.G."/>
            <person name="Willett C.S."/>
            <person name="Edmands S."/>
            <person name="Li W."/>
            <person name="Burton R.S."/>
        </authorList>
    </citation>
    <scope>NUCLEOTIDE SEQUENCE [LARGE SCALE GENOMIC DNA]</scope>
    <source>
        <strain evidence="5 6">San Diego</strain>
    </source>
</reference>
<dbReference type="GO" id="GO:0005524">
    <property type="term" value="F:ATP binding"/>
    <property type="evidence" value="ECO:0007669"/>
    <property type="project" value="UniProtKB-KW"/>
</dbReference>
<dbReference type="STRING" id="6832.A0A553PQD5"/>
<dbReference type="PANTHER" id="PTHR38710:SF1">
    <property type="entry name" value="WITH PUTATIVE URIDYL PYROPHOSPHORYLASE-RELATED"/>
    <property type="match status" value="1"/>
</dbReference>
<dbReference type="SUPFAM" id="SSF55060">
    <property type="entry name" value="GHMP Kinase, C-terminal domain"/>
    <property type="match status" value="1"/>
</dbReference>
<evidence type="ECO:0000256" key="1">
    <source>
        <dbReference type="ARBA" id="ARBA00022741"/>
    </source>
</evidence>
<evidence type="ECO:0008006" key="7">
    <source>
        <dbReference type="Google" id="ProtNLM"/>
    </source>
</evidence>
<dbReference type="EMBL" id="VCGU01000002">
    <property type="protein sequence ID" value="TRY79899.1"/>
    <property type="molecule type" value="Genomic_DNA"/>
</dbReference>
<feature type="domain" description="Nucleotidyl transferase" evidence="4">
    <location>
        <begin position="32"/>
        <end position="243"/>
    </location>
</feature>
<evidence type="ECO:0000259" key="4">
    <source>
        <dbReference type="Pfam" id="PF00483"/>
    </source>
</evidence>
<evidence type="ECO:0000256" key="2">
    <source>
        <dbReference type="ARBA" id="ARBA00022840"/>
    </source>
</evidence>
<protein>
    <recommendedName>
        <fullName evidence="7">GHMP kinase N-terminal domain-containing protein</fullName>
    </recommendedName>
</protein>
<dbReference type="Gene3D" id="3.30.230.10">
    <property type="match status" value="1"/>
</dbReference>
<dbReference type="AlphaFoldDB" id="A0A553PQD5"/>
<proteinExistence type="predicted"/>
<dbReference type="InterPro" id="IPR014721">
    <property type="entry name" value="Ribsml_uS5_D2-typ_fold_subgr"/>
</dbReference>
<name>A0A553PQD5_TIGCA</name>
<dbReference type="InterPro" id="IPR006204">
    <property type="entry name" value="GHMP_kinase_N_dom"/>
</dbReference>
<dbReference type="GO" id="GO:0047940">
    <property type="term" value="F:glucuronokinase activity"/>
    <property type="evidence" value="ECO:0007669"/>
    <property type="project" value="TreeGrafter"/>
</dbReference>
<evidence type="ECO:0000313" key="6">
    <source>
        <dbReference type="Proteomes" id="UP000318571"/>
    </source>
</evidence>
<dbReference type="SUPFAM" id="SSF54211">
    <property type="entry name" value="Ribosomal protein S5 domain 2-like"/>
    <property type="match status" value="1"/>
</dbReference>
<dbReference type="InterPro" id="IPR029044">
    <property type="entry name" value="Nucleotide-diphossugar_trans"/>
</dbReference>
<dbReference type="InterPro" id="IPR053034">
    <property type="entry name" value="Glucuronokinase-like"/>
</dbReference>
<dbReference type="PANTHER" id="PTHR38710">
    <property type="entry name" value="WITH PUTATIVE URIDYL PYROPHOSPHORYLASE-RELATED"/>
    <property type="match status" value="1"/>
</dbReference>
<dbReference type="Pfam" id="PF00483">
    <property type="entry name" value="NTP_transferase"/>
    <property type="match status" value="1"/>
</dbReference>
<gene>
    <name evidence="5" type="ORF">TCAL_10047</name>
</gene>
<accession>A0A553PQD5</accession>
<organism evidence="5 6">
    <name type="scientific">Tigriopus californicus</name>
    <name type="common">Marine copepod</name>
    <dbReference type="NCBI Taxonomy" id="6832"/>
    <lineage>
        <taxon>Eukaryota</taxon>
        <taxon>Metazoa</taxon>
        <taxon>Ecdysozoa</taxon>
        <taxon>Arthropoda</taxon>
        <taxon>Crustacea</taxon>
        <taxon>Multicrustacea</taxon>
        <taxon>Hexanauplia</taxon>
        <taxon>Copepoda</taxon>
        <taxon>Harpacticoida</taxon>
        <taxon>Harpacticidae</taxon>
        <taxon>Tigriopus</taxon>
    </lineage>
</organism>
<comment type="caution">
    <text evidence="5">The sequence shown here is derived from an EMBL/GenBank/DDBJ whole genome shotgun (WGS) entry which is preliminary data.</text>
</comment>
<dbReference type="PRINTS" id="PR00959">
    <property type="entry name" value="MEVGALKINASE"/>
</dbReference>
<dbReference type="Proteomes" id="UP000318571">
    <property type="component" value="Chromosome 6"/>
</dbReference>
<dbReference type="OMA" id="KYMEWLI"/>
<dbReference type="InterPro" id="IPR036554">
    <property type="entry name" value="GHMP_kinase_C_sf"/>
</dbReference>
<dbReference type="FunFam" id="3.30.230.10:FF:000090">
    <property type="entry name" value="glucuronokinase 1-like isoform X1"/>
    <property type="match status" value="1"/>
</dbReference>
<dbReference type="Pfam" id="PF00288">
    <property type="entry name" value="GHMP_kinases_N"/>
    <property type="match status" value="1"/>
</dbReference>
<dbReference type="InterPro" id="IPR005835">
    <property type="entry name" value="NTP_transferase_dom"/>
</dbReference>
<keyword evidence="6" id="KW-1185">Reference proteome</keyword>
<evidence type="ECO:0000259" key="3">
    <source>
        <dbReference type="Pfam" id="PF00288"/>
    </source>
</evidence>
<feature type="domain" description="GHMP kinase N-terminal" evidence="3">
    <location>
        <begin position="372"/>
        <end position="451"/>
    </location>
</feature>
<dbReference type="Gene3D" id="3.30.70.890">
    <property type="entry name" value="GHMP kinase, C-terminal domain"/>
    <property type="match status" value="1"/>
</dbReference>
<sequence>MICVLLVAGHQPQLDWDVKQDISGRYVHLEGVPKALLPGVGGKKILDSWWELIKHRQIFNEVFLVTNADKIKHFERWATASDFPVQNIINDGTTSRETRIGAIADLQLCLKVKKIRNQPIMVIAGDILFQDQKFDLAQVTNFHGTKADGDLAIYYELGNDERIETRGIIEVCPFTNRIVKFWEKPSPDQTISRNASVPFYCFQPDTIAKIDEYLSMFPGRHDLCFGDLLSWLVNDKDHLIYAMKLPSGFQLIGQTTLEDYDAWIQYFTQQEKNDVRTRRISKRAYARVGLVGNPSDGFFGKTISMSIKNFWAEVTISESNKLVLIPHPLCDPTEFGSLADLHGISTKEGYLGGLRLLQATCKKFYHFCSTRGIALGKRNFSLKYDTNIPRQVGLAGSSAIVTATLKCLMAFFRITEKDIPKDIQPQFIMEVEVSELFINAGLQDRVVQVYEGLVFMDFDKDLMGSQGFGLYENLSVQDLPSFFICYSSNGSDSGKIHSDVRKRFDQGDPEVVNAMEAFAELTKKAKRAVQDGNWPCIAQLMKDNFALRRSIYGDTCLGADNIKMVDIGCRFGAACKFPGSGGAVVGLLLDHSRWEEMKSTYEEEGFVFVRVIPNV</sequence>
<evidence type="ECO:0000313" key="5">
    <source>
        <dbReference type="EMBL" id="TRY79899.1"/>
    </source>
</evidence>
<dbReference type="InterPro" id="IPR020568">
    <property type="entry name" value="Ribosomal_Su5_D2-typ_SF"/>
</dbReference>
<dbReference type="SUPFAM" id="SSF53448">
    <property type="entry name" value="Nucleotide-diphospho-sugar transferases"/>
    <property type="match status" value="1"/>
</dbReference>
<keyword evidence="1" id="KW-0547">Nucleotide-binding</keyword>
<keyword evidence="2" id="KW-0067">ATP-binding</keyword>